<dbReference type="PANTHER" id="PTHR43415:SF3">
    <property type="entry name" value="GNAT-FAMILY ACETYLTRANSFERASE"/>
    <property type="match status" value="1"/>
</dbReference>
<dbReference type="AlphaFoldDB" id="A0A239JBU9"/>
<dbReference type="CDD" id="cd04301">
    <property type="entry name" value="NAT_SF"/>
    <property type="match status" value="1"/>
</dbReference>
<dbReference type="GO" id="GO:0016747">
    <property type="term" value="F:acyltransferase activity, transferring groups other than amino-acyl groups"/>
    <property type="evidence" value="ECO:0007669"/>
    <property type="project" value="InterPro"/>
</dbReference>
<keyword evidence="3" id="KW-1185">Reference proteome</keyword>
<dbReference type="InterPro" id="IPR000182">
    <property type="entry name" value="GNAT_dom"/>
</dbReference>
<sequence length="178" mass="20776">MPRIIGKNLMLREFQKEDLPHIREWVNDPDIANNLSDIFMYPHTLNETETFLNGILEGKFSDEKHFIIAEKVSGDYIGQMGLLKIDWKNRTAEVGIVIGKKDLLGKGIGTEAMRLLQQFAFERMNLNRLELTVHDFNARAIKCYEKSGFTLEGRLRQKYYFNGKYTDIIIMSILKEER</sequence>
<organism evidence="2 3">
    <name type="scientific">Anaerovirgula multivorans</name>
    <dbReference type="NCBI Taxonomy" id="312168"/>
    <lineage>
        <taxon>Bacteria</taxon>
        <taxon>Bacillati</taxon>
        <taxon>Bacillota</taxon>
        <taxon>Clostridia</taxon>
        <taxon>Peptostreptococcales</taxon>
        <taxon>Natronincolaceae</taxon>
        <taxon>Anaerovirgula</taxon>
    </lineage>
</organism>
<feature type="domain" description="N-acetyltransferase" evidence="1">
    <location>
        <begin position="9"/>
        <end position="176"/>
    </location>
</feature>
<dbReference type="OrthoDB" id="9795206at2"/>
<dbReference type="PANTHER" id="PTHR43415">
    <property type="entry name" value="SPERMIDINE N(1)-ACETYLTRANSFERASE"/>
    <property type="match status" value="1"/>
</dbReference>
<dbReference type="PROSITE" id="PS51186">
    <property type="entry name" value="GNAT"/>
    <property type="match status" value="1"/>
</dbReference>
<name>A0A239JBU9_9FIRM</name>
<dbReference type="Pfam" id="PF13302">
    <property type="entry name" value="Acetyltransf_3"/>
    <property type="match status" value="1"/>
</dbReference>
<evidence type="ECO:0000313" key="2">
    <source>
        <dbReference type="EMBL" id="SNT03092.1"/>
    </source>
</evidence>
<accession>A0A239JBU9</accession>
<dbReference type="SUPFAM" id="SSF55729">
    <property type="entry name" value="Acyl-CoA N-acyltransferases (Nat)"/>
    <property type="match status" value="1"/>
</dbReference>
<dbReference type="Gene3D" id="3.40.630.30">
    <property type="match status" value="1"/>
</dbReference>
<protein>
    <submittedName>
        <fullName evidence="2">Protein N-acetyltransferase, RimJ/RimL family</fullName>
    </submittedName>
</protein>
<dbReference type="Proteomes" id="UP000198304">
    <property type="component" value="Unassembled WGS sequence"/>
</dbReference>
<evidence type="ECO:0000313" key="3">
    <source>
        <dbReference type="Proteomes" id="UP000198304"/>
    </source>
</evidence>
<evidence type="ECO:0000259" key="1">
    <source>
        <dbReference type="PROSITE" id="PS51186"/>
    </source>
</evidence>
<proteinExistence type="predicted"/>
<reference evidence="2 3" key="1">
    <citation type="submission" date="2017-06" db="EMBL/GenBank/DDBJ databases">
        <authorList>
            <person name="Kim H.J."/>
            <person name="Triplett B.A."/>
        </authorList>
    </citation>
    <scope>NUCLEOTIDE SEQUENCE [LARGE SCALE GENOMIC DNA]</scope>
    <source>
        <strain evidence="2 3">SCA</strain>
    </source>
</reference>
<dbReference type="RefSeq" id="WP_089284928.1">
    <property type="nucleotide sequence ID" value="NZ_FZOJ01000034.1"/>
</dbReference>
<gene>
    <name evidence="2" type="ORF">SAMN05446037_103437</name>
</gene>
<keyword evidence="2" id="KW-0808">Transferase</keyword>
<dbReference type="InterPro" id="IPR016181">
    <property type="entry name" value="Acyl_CoA_acyltransferase"/>
</dbReference>
<dbReference type="EMBL" id="FZOJ01000034">
    <property type="protein sequence ID" value="SNT03092.1"/>
    <property type="molecule type" value="Genomic_DNA"/>
</dbReference>